<sequence>MAHTLTRRRLLAAAAGTAGVVAVGGLAARQLAARKAVTDGPDVPAGDIRLIRIGSRCWAAPSPRPGRADPAAVTEDGRALRRAAGPGSAQYE</sequence>
<evidence type="ECO:0008006" key="4">
    <source>
        <dbReference type="Google" id="ProtNLM"/>
    </source>
</evidence>
<accession>A0ABX9WLC6</accession>
<evidence type="ECO:0000256" key="1">
    <source>
        <dbReference type="SAM" id="MobiDB-lite"/>
    </source>
</evidence>
<gene>
    <name evidence="2" type="ORF">EFE23_06870</name>
</gene>
<reference evidence="2 3" key="1">
    <citation type="submission" date="2018-11" db="EMBL/GenBank/DDBJ databases">
        <title>Micromonospora sp. PPF5-17, a new actinomycetes isolated from a hot spring soil.</title>
        <authorList>
            <person name="Thawai C."/>
        </authorList>
    </citation>
    <scope>NUCLEOTIDE SEQUENCE [LARGE SCALE GENOMIC DNA]</scope>
    <source>
        <strain evidence="2 3">PPF5-17</strain>
    </source>
</reference>
<evidence type="ECO:0000313" key="3">
    <source>
        <dbReference type="Proteomes" id="UP000280698"/>
    </source>
</evidence>
<evidence type="ECO:0000313" key="2">
    <source>
        <dbReference type="EMBL" id="RNM00179.1"/>
    </source>
</evidence>
<dbReference type="PROSITE" id="PS51318">
    <property type="entry name" value="TAT"/>
    <property type="match status" value="1"/>
</dbReference>
<name>A0ABX9WLC6_9ACTN</name>
<dbReference type="EMBL" id="RJLN01000013">
    <property type="protein sequence ID" value="RNM00179.1"/>
    <property type="molecule type" value="Genomic_DNA"/>
</dbReference>
<dbReference type="InterPro" id="IPR006311">
    <property type="entry name" value="TAT_signal"/>
</dbReference>
<feature type="region of interest" description="Disordered" evidence="1">
    <location>
        <begin position="61"/>
        <end position="92"/>
    </location>
</feature>
<proteinExistence type="predicted"/>
<comment type="caution">
    <text evidence="2">The sequence shown here is derived from an EMBL/GenBank/DDBJ whole genome shotgun (WGS) entry which is preliminary data.</text>
</comment>
<dbReference type="Proteomes" id="UP000280698">
    <property type="component" value="Unassembled WGS sequence"/>
</dbReference>
<keyword evidence="3" id="KW-1185">Reference proteome</keyword>
<organism evidence="2 3">
    <name type="scientific">Micromonospora solifontis</name>
    <dbReference type="NCBI Taxonomy" id="2487138"/>
    <lineage>
        <taxon>Bacteria</taxon>
        <taxon>Bacillati</taxon>
        <taxon>Actinomycetota</taxon>
        <taxon>Actinomycetes</taxon>
        <taxon>Micromonosporales</taxon>
        <taxon>Micromonosporaceae</taxon>
        <taxon>Micromonospora</taxon>
    </lineage>
</organism>
<dbReference type="RefSeq" id="WP_123240052.1">
    <property type="nucleotide sequence ID" value="NZ_JAAHBY010000013.1"/>
</dbReference>
<protein>
    <recommendedName>
        <fullName evidence="4">Tat (Twin-arginine translocation) pathway signal sequence</fullName>
    </recommendedName>
</protein>